<feature type="signal peptide" evidence="1">
    <location>
        <begin position="1"/>
        <end position="21"/>
    </location>
</feature>
<dbReference type="AlphaFoldDB" id="A0A6N7LPK8"/>
<dbReference type="EMBL" id="WIRE01000001">
    <property type="protein sequence ID" value="MQX52117.1"/>
    <property type="molecule type" value="Genomic_DNA"/>
</dbReference>
<feature type="chain" id="PRO_5026831135" description="Lipoprotein" evidence="1">
    <location>
        <begin position="22"/>
        <end position="71"/>
    </location>
</feature>
<evidence type="ECO:0008006" key="4">
    <source>
        <dbReference type="Google" id="ProtNLM"/>
    </source>
</evidence>
<reference evidence="2 3" key="1">
    <citation type="submission" date="2019-10" db="EMBL/GenBank/DDBJ databases">
        <title>Alcanivorax sp.PA15-N-34 draft genome sequence.</title>
        <authorList>
            <person name="Liao X."/>
            <person name="Shao Z."/>
        </authorList>
    </citation>
    <scope>NUCLEOTIDE SEQUENCE [LARGE SCALE GENOMIC DNA]</scope>
    <source>
        <strain evidence="2 3">PA15-N-34</strain>
    </source>
</reference>
<sequence>MTKPWLLIISGLLLSACSNQAVYDNLQHNQLQECDRAPLSEYEACRERAGMSYEAYQRQRQQVLEDEAPRD</sequence>
<dbReference type="Proteomes" id="UP000469421">
    <property type="component" value="Unassembled WGS sequence"/>
</dbReference>
<comment type="caution">
    <text evidence="2">The sequence shown here is derived from an EMBL/GenBank/DDBJ whole genome shotgun (WGS) entry which is preliminary data.</text>
</comment>
<name>A0A6N7LPK8_9GAMM</name>
<organism evidence="2 3">
    <name type="scientific">Alcanivorax sediminis</name>
    <dbReference type="NCBI Taxonomy" id="2663008"/>
    <lineage>
        <taxon>Bacteria</taxon>
        <taxon>Pseudomonadati</taxon>
        <taxon>Pseudomonadota</taxon>
        <taxon>Gammaproteobacteria</taxon>
        <taxon>Oceanospirillales</taxon>
        <taxon>Alcanivoracaceae</taxon>
        <taxon>Alcanivorax</taxon>
    </lineage>
</organism>
<evidence type="ECO:0000256" key="1">
    <source>
        <dbReference type="SAM" id="SignalP"/>
    </source>
</evidence>
<evidence type="ECO:0000313" key="2">
    <source>
        <dbReference type="EMBL" id="MQX52117.1"/>
    </source>
</evidence>
<keyword evidence="1" id="KW-0732">Signal</keyword>
<evidence type="ECO:0000313" key="3">
    <source>
        <dbReference type="Proteomes" id="UP000469421"/>
    </source>
</evidence>
<proteinExistence type="predicted"/>
<keyword evidence="3" id="KW-1185">Reference proteome</keyword>
<gene>
    <name evidence="2" type="ORF">GFN93_02585</name>
</gene>
<dbReference type="RefSeq" id="WP_153498863.1">
    <property type="nucleotide sequence ID" value="NZ_JBMZXE010000001.1"/>
</dbReference>
<accession>A0A6N7LPK8</accession>
<protein>
    <recommendedName>
        <fullName evidence="4">Lipoprotein</fullName>
    </recommendedName>
</protein>
<dbReference type="PROSITE" id="PS51257">
    <property type="entry name" value="PROKAR_LIPOPROTEIN"/>
    <property type="match status" value="1"/>
</dbReference>